<evidence type="ECO:0000313" key="11">
    <source>
        <dbReference type="EMBL" id="VDK82625.1"/>
    </source>
</evidence>
<keyword evidence="3 10" id="KW-0812">Transmembrane</keyword>
<dbReference type="STRING" id="42156.A0A3P6TNJ5"/>
<dbReference type="Proteomes" id="UP000277928">
    <property type="component" value="Unassembled WGS sequence"/>
</dbReference>
<evidence type="ECO:0000256" key="7">
    <source>
        <dbReference type="ARBA" id="ARBA00023136"/>
    </source>
</evidence>
<feature type="transmembrane region" description="Helical" evidence="10">
    <location>
        <begin position="327"/>
        <end position="348"/>
    </location>
</feature>
<dbReference type="InterPro" id="IPR001807">
    <property type="entry name" value="ClC"/>
</dbReference>
<evidence type="ECO:0000256" key="9">
    <source>
        <dbReference type="SAM" id="MobiDB-lite"/>
    </source>
</evidence>
<dbReference type="PRINTS" id="PR00762">
    <property type="entry name" value="CLCHANNEL"/>
</dbReference>
<feature type="transmembrane region" description="Helical" evidence="10">
    <location>
        <begin position="501"/>
        <end position="528"/>
    </location>
</feature>
<evidence type="ECO:0000256" key="2">
    <source>
        <dbReference type="ARBA" id="ARBA00022448"/>
    </source>
</evidence>
<evidence type="ECO:0000256" key="3">
    <source>
        <dbReference type="ARBA" id="ARBA00022692"/>
    </source>
</evidence>
<keyword evidence="5 10" id="KW-1133">Transmembrane helix</keyword>
<dbReference type="PANTHER" id="PTHR45720">
    <property type="entry name" value="CHLORIDE CHANNEL PROTEIN 2"/>
    <property type="match status" value="1"/>
</dbReference>
<dbReference type="PANTHER" id="PTHR45720:SF15">
    <property type="entry name" value="CHLORIDE CHANNEL PROTEIN"/>
    <property type="match status" value="1"/>
</dbReference>
<comment type="subcellular location">
    <subcellularLocation>
        <location evidence="1">Membrane</location>
        <topology evidence="1">Multi-pass membrane protein</topology>
    </subcellularLocation>
</comment>
<dbReference type="GO" id="GO:0005247">
    <property type="term" value="F:voltage-gated chloride channel activity"/>
    <property type="evidence" value="ECO:0007669"/>
    <property type="project" value="TreeGrafter"/>
</dbReference>
<name>A0A3P6TNJ5_LITSI</name>
<keyword evidence="7 10" id="KW-0472">Membrane</keyword>
<dbReference type="OMA" id="YHRRIAF"/>
<gene>
    <name evidence="11" type="ORF">NLS_LOCUS5848</name>
</gene>
<feature type="region of interest" description="Disordered" evidence="9">
    <location>
        <begin position="832"/>
        <end position="851"/>
    </location>
</feature>
<evidence type="ECO:0000256" key="1">
    <source>
        <dbReference type="ARBA" id="ARBA00004141"/>
    </source>
</evidence>
<dbReference type="CDD" id="cd04591">
    <property type="entry name" value="CBS_pair_voltage-gated_CLC_euk_bac"/>
    <property type="match status" value="1"/>
</dbReference>
<dbReference type="SUPFAM" id="SSF81340">
    <property type="entry name" value="Clc chloride channel"/>
    <property type="match status" value="1"/>
</dbReference>
<dbReference type="InterPro" id="IPR050970">
    <property type="entry name" value="Cl_channel_volt-gated"/>
</dbReference>
<protein>
    <submittedName>
        <fullName evidence="11">Uncharacterized protein</fullName>
    </submittedName>
</protein>
<dbReference type="Gene3D" id="3.10.580.10">
    <property type="entry name" value="CBS-domain"/>
    <property type="match status" value="1"/>
</dbReference>
<dbReference type="EMBL" id="UYRX01000468">
    <property type="protein sequence ID" value="VDK82625.1"/>
    <property type="molecule type" value="Genomic_DNA"/>
</dbReference>
<evidence type="ECO:0000313" key="12">
    <source>
        <dbReference type="Proteomes" id="UP000277928"/>
    </source>
</evidence>
<feature type="transmembrane region" description="Helical" evidence="10">
    <location>
        <begin position="443"/>
        <end position="462"/>
    </location>
</feature>
<evidence type="ECO:0000256" key="8">
    <source>
        <dbReference type="ARBA" id="ARBA00023214"/>
    </source>
</evidence>
<organism evidence="11 12">
    <name type="scientific">Litomosoides sigmodontis</name>
    <name type="common">Filarial nematode worm</name>
    <dbReference type="NCBI Taxonomy" id="42156"/>
    <lineage>
        <taxon>Eukaryota</taxon>
        <taxon>Metazoa</taxon>
        <taxon>Ecdysozoa</taxon>
        <taxon>Nematoda</taxon>
        <taxon>Chromadorea</taxon>
        <taxon>Rhabditida</taxon>
        <taxon>Spirurina</taxon>
        <taxon>Spiruromorpha</taxon>
        <taxon>Filarioidea</taxon>
        <taxon>Onchocercidae</taxon>
        <taxon>Litomosoides</taxon>
    </lineage>
</organism>
<keyword evidence="6" id="KW-0406">Ion transport</keyword>
<dbReference type="AlphaFoldDB" id="A0A3P6TNJ5"/>
<dbReference type="OrthoDB" id="4564at2759"/>
<dbReference type="CDD" id="cd03683">
    <property type="entry name" value="ClC_1_like"/>
    <property type="match status" value="1"/>
</dbReference>
<proteinExistence type="predicted"/>
<keyword evidence="4" id="KW-0677">Repeat</keyword>
<evidence type="ECO:0000256" key="4">
    <source>
        <dbReference type="ARBA" id="ARBA00022737"/>
    </source>
</evidence>
<dbReference type="Gene3D" id="1.10.3080.10">
    <property type="entry name" value="Clc chloride channel"/>
    <property type="match status" value="1"/>
</dbReference>
<feature type="transmembrane region" description="Helical" evidence="10">
    <location>
        <begin position="132"/>
        <end position="154"/>
    </location>
</feature>
<feature type="transmembrane region" description="Helical" evidence="10">
    <location>
        <begin position="244"/>
        <end position="267"/>
    </location>
</feature>
<feature type="transmembrane region" description="Helical" evidence="10">
    <location>
        <begin position="468"/>
        <end position="489"/>
    </location>
</feature>
<feature type="transmembrane region" description="Helical" evidence="10">
    <location>
        <begin position="534"/>
        <end position="555"/>
    </location>
</feature>
<dbReference type="SUPFAM" id="SSF54631">
    <property type="entry name" value="CBS-domain pair"/>
    <property type="match status" value="1"/>
</dbReference>
<evidence type="ECO:0000256" key="6">
    <source>
        <dbReference type="ARBA" id="ARBA00023065"/>
    </source>
</evidence>
<reference evidence="11 12" key="1">
    <citation type="submission" date="2018-08" db="EMBL/GenBank/DDBJ databases">
        <authorList>
            <person name="Laetsch R D."/>
            <person name="Stevens L."/>
            <person name="Kumar S."/>
            <person name="Blaxter L. M."/>
        </authorList>
    </citation>
    <scope>NUCLEOTIDE SEQUENCE [LARGE SCALE GENOMIC DNA]</scope>
</reference>
<feature type="transmembrane region" description="Helical" evidence="10">
    <location>
        <begin position="91"/>
        <end position="112"/>
    </location>
</feature>
<dbReference type="InterPro" id="IPR046342">
    <property type="entry name" value="CBS_dom_sf"/>
</dbReference>
<feature type="transmembrane region" description="Helical" evidence="10">
    <location>
        <begin position="187"/>
        <end position="204"/>
    </location>
</feature>
<keyword evidence="2" id="KW-0813">Transport</keyword>
<dbReference type="FunFam" id="1.10.3080.10:FF:000020">
    <property type="entry name" value="Chloride channel protein"/>
    <property type="match status" value="1"/>
</dbReference>
<keyword evidence="8" id="KW-0868">Chloride</keyword>
<evidence type="ECO:0000256" key="10">
    <source>
        <dbReference type="SAM" id="Phobius"/>
    </source>
</evidence>
<accession>A0A3P6TNJ5</accession>
<keyword evidence="12" id="KW-1185">Reference proteome</keyword>
<dbReference type="GO" id="GO:0005886">
    <property type="term" value="C:plasma membrane"/>
    <property type="evidence" value="ECO:0007669"/>
    <property type="project" value="TreeGrafter"/>
</dbReference>
<sequence length="888" mass="98013">MTLLTPHSDQISSTNSKISTRLVVVDEKKEENVEANARDGKEGDEEREETLLDGYPVDLEFSHASHQGTESFRAFFQRQLRNAVHFFLEDWFLSAVLGIVTAALSIIMDMSIEYLQEYRVVLYEYTVQNYHYYIALVSWTIYITLLTGASALFCQCFAKQAIGSGIPELKVIMCGFKMKNYLSLQTMVGKIFGLTLALGSGLPVGKEGPFVHIGAIVASLLTRITSLCRYQAFFSSEGREMQMLSSGCAVGIACTFSAPAGAVLYGIESTSRFFAVRNYWRAFFATTCSALIFRFANAAIIPPEIAGTITAYYQTYFPSSVFVVEELPVFALIGVFSGLLGAFFVFIHRRIAMFRANNRLYLRIFGKNPLFFTLFMAAIVGTVTCPDGTGRYFAGKFTFRQTLADFIANCTFMLSNITAEGCSKDQLERWIGINHDFNVLSSLTVYFCVHFILVAICISLAVPAGIFVPSFVIGACGGRLIGEIMALLYPQGLRGPNGPQIFPGLYAVVGAAAYTGSVTHSLSIAVIVCETTGQLSPLLPVLIALMIGNAISSFLQPSIYESMIEIKNLPHLADLPPSRISDGPHGEHLKSLKSEIRLEDQKGRSVHKLKVENVMIHDVLCITKSTTYGELRELLLATPHLRSYPLITDSRTKILLGSVARKYLNYLLYEKLGPDSVIDRRRISTTSDLLNHIRRNSRLSTNNLLTDRNISGNTLLANSPLHEDHGGESPLAPLLQRQANVDHHVTNLSVRQRAHILQHPINLDEIAIDPAPFQLVLGTSLYRVHTLFSLLGLNHAYITNRGRLMGVISIKELRNALANIYSRGAIPTYSVRKSTATAPNRLESDDRNGQRPVATIATQTSLEDQVACGIDSDVETSGTNSITDYKTS</sequence>
<evidence type="ECO:0000256" key="5">
    <source>
        <dbReference type="ARBA" id="ARBA00022989"/>
    </source>
</evidence>
<feature type="transmembrane region" description="Helical" evidence="10">
    <location>
        <begin position="360"/>
        <end position="383"/>
    </location>
</feature>
<dbReference type="Pfam" id="PF00654">
    <property type="entry name" value="Voltage_CLC"/>
    <property type="match status" value="1"/>
</dbReference>
<dbReference type="InterPro" id="IPR014743">
    <property type="entry name" value="Cl-channel_core"/>
</dbReference>